<dbReference type="InterPro" id="IPR007401">
    <property type="entry name" value="DUF454"/>
</dbReference>
<evidence type="ECO:0000256" key="2">
    <source>
        <dbReference type="SAM" id="Phobius"/>
    </source>
</evidence>
<feature type="region of interest" description="Disordered" evidence="1">
    <location>
        <begin position="136"/>
        <end position="164"/>
    </location>
</feature>
<keyword evidence="2" id="KW-1133">Transmembrane helix</keyword>
<reference evidence="3 4" key="1">
    <citation type="submission" date="2017-07" db="EMBL/GenBank/DDBJ databases">
        <title>Whole genome sequence of Azospirillum brasilense 2A1, a potential biofertilizer strain.</title>
        <authorList>
            <person name="Fontana C.A."/>
            <person name="Toffoli L.M."/>
            <person name="Salazar S.M."/>
            <person name="Puglisi E."/>
            <person name="Pedraza R."/>
            <person name="Bassi D."/>
            <person name="Cocconcelli P.S."/>
        </authorList>
    </citation>
    <scope>NUCLEOTIDE SEQUENCE [LARGE SCALE GENOMIC DNA]</scope>
    <source>
        <strain evidence="3 4">2A1</strain>
    </source>
</reference>
<evidence type="ECO:0000313" key="3">
    <source>
        <dbReference type="EMBL" id="OYD83381.1"/>
    </source>
</evidence>
<keyword evidence="2" id="KW-0812">Transmembrane</keyword>
<dbReference type="EMBL" id="NOWT01000014">
    <property type="protein sequence ID" value="OYD83381.1"/>
    <property type="molecule type" value="Genomic_DNA"/>
</dbReference>
<evidence type="ECO:0008006" key="5">
    <source>
        <dbReference type="Google" id="ProtNLM"/>
    </source>
</evidence>
<comment type="caution">
    <text evidence="3">The sequence shown here is derived from an EMBL/GenBank/DDBJ whole genome shotgun (WGS) entry which is preliminary data.</text>
</comment>
<dbReference type="Proteomes" id="UP000215367">
    <property type="component" value="Unassembled WGS sequence"/>
</dbReference>
<dbReference type="Pfam" id="PF04304">
    <property type="entry name" value="DUF454"/>
    <property type="match status" value="1"/>
</dbReference>
<proteinExistence type="predicted"/>
<keyword evidence="2" id="KW-0472">Membrane</keyword>
<organism evidence="3 4">
    <name type="scientific">Azospirillum brasilense</name>
    <dbReference type="NCBI Taxonomy" id="192"/>
    <lineage>
        <taxon>Bacteria</taxon>
        <taxon>Pseudomonadati</taxon>
        <taxon>Pseudomonadota</taxon>
        <taxon>Alphaproteobacteria</taxon>
        <taxon>Rhodospirillales</taxon>
        <taxon>Azospirillaceae</taxon>
        <taxon>Azospirillum</taxon>
    </lineage>
</organism>
<sequence>MDEQTALPEDAPVCASPLRRRLWLALGYAAVGLGIAGTVLPLLPTTPFLLLAAGAFAKSSPALRDRLYRDPRFGPLLRDWQSEGAIPPKAKAAALIGMSVSWAIVALTASRPLVPILAGTCMAAVAVYIVTRPSPSTPAPEGAASDGATAVEDGGNVSALRNEA</sequence>
<dbReference type="AlphaFoldDB" id="A0A235HC55"/>
<name>A0A235HC55_AZOBR</name>
<dbReference type="GO" id="GO:0005886">
    <property type="term" value="C:plasma membrane"/>
    <property type="evidence" value="ECO:0007669"/>
    <property type="project" value="TreeGrafter"/>
</dbReference>
<gene>
    <name evidence="3" type="ORF">CHT98_15795</name>
</gene>
<dbReference type="PANTHER" id="PTHR35813:SF1">
    <property type="entry name" value="INNER MEMBRANE PROTEIN YBAN"/>
    <property type="match status" value="1"/>
</dbReference>
<dbReference type="RefSeq" id="WP_094304328.1">
    <property type="nucleotide sequence ID" value="NZ_NOWT01000014.1"/>
</dbReference>
<accession>A0A235HC55</accession>
<feature type="transmembrane region" description="Helical" evidence="2">
    <location>
        <begin position="26"/>
        <end position="57"/>
    </location>
</feature>
<evidence type="ECO:0000256" key="1">
    <source>
        <dbReference type="SAM" id="MobiDB-lite"/>
    </source>
</evidence>
<protein>
    <recommendedName>
        <fullName evidence="5">DUF454 domain-containing protein</fullName>
    </recommendedName>
</protein>
<evidence type="ECO:0000313" key="4">
    <source>
        <dbReference type="Proteomes" id="UP000215367"/>
    </source>
</evidence>
<dbReference type="PANTHER" id="PTHR35813">
    <property type="entry name" value="INNER MEMBRANE PROTEIN YBAN"/>
    <property type="match status" value="1"/>
</dbReference>